<evidence type="ECO:0000259" key="2">
    <source>
        <dbReference type="Pfam" id="PF06985"/>
    </source>
</evidence>
<accession>A0ABR1S2X8</accession>
<dbReference type="InterPro" id="IPR010730">
    <property type="entry name" value="HET"/>
</dbReference>
<dbReference type="PANTHER" id="PTHR24148">
    <property type="entry name" value="ANKYRIN REPEAT DOMAIN-CONTAINING PROTEIN 39 HOMOLOG-RELATED"/>
    <property type="match status" value="1"/>
</dbReference>
<evidence type="ECO:0000256" key="1">
    <source>
        <dbReference type="SAM" id="MobiDB-lite"/>
    </source>
</evidence>
<keyword evidence="4" id="KW-1185">Reference proteome</keyword>
<proteinExistence type="predicted"/>
<feature type="region of interest" description="Disordered" evidence="1">
    <location>
        <begin position="573"/>
        <end position="602"/>
    </location>
</feature>
<sequence>MDGGNENSSGIDAISTSSSIYATLPEVDAIRLLTLHPAPNNDMPLVGSLVVATLRDCRGDLINRYTALSYGITSNLATALRDIRHASESRTLWVDAVCINQGDLTERARQVRIIGEIYATAGSTIIYLGSPAPGLEVLFERVDARANVRLGICATAEVKDRQALVHAVEQICRYDWFGRSWVFQELIRSNDPRVHCGRMGARWAEIIYIISKTAQAGTLATSSRLVRAMDQTWGSRHPKDWTMVSLIHARAGSSATDPRDFFFSLMGLVHKQDEVRRYLQVDYNQSVHDVYVAAAAHALEVIGLLNLLRAHSSASTPNSPLREALPSWVPDWSVKTPWTPASAKAEAERSGGSAGSCFSWGTNPMFFRGRLTLPIIDWEWQEKMKNHIIPPDLDRIVEISATLLQGSEYPIAKFEKLQGGFKFQDLHQRRDVYYLRDGWVRPLGVVVLNHLPHDFSLLVPEKHVEAQEAHIRELYLGHSQDSNNSPFQYQPACRLALLANGYLHVVTNDAAVGDFVFEVIDLGQPAGPKFPDDLELACCVVGRPLRLPGSFDDDEEDEDAEIARHMAKVWAKKLQDARNQDSPEEHASLSGKDRHLNPRDANPYADPFAHVKHFRLVGISQAQPEYILRTKRIVRGVAVIH</sequence>
<dbReference type="Pfam" id="PF06985">
    <property type="entry name" value="HET"/>
    <property type="match status" value="1"/>
</dbReference>
<dbReference type="EMBL" id="JAQQWK010000011">
    <property type="protein sequence ID" value="KAK8024549.1"/>
    <property type="molecule type" value="Genomic_DNA"/>
</dbReference>
<feature type="domain" description="Heterokaryon incompatibility" evidence="2">
    <location>
        <begin position="70"/>
        <end position="185"/>
    </location>
</feature>
<evidence type="ECO:0000313" key="3">
    <source>
        <dbReference type="EMBL" id="KAK8024549.1"/>
    </source>
</evidence>
<comment type="caution">
    <text evidence="3">The sequence shown here is derived from an EMBL/GenBank/DDBJ whole genome shotgun (WGS) entry which is preliminary data.</text>
</comment>
<protein>
    <recommendedName>
        <fullName evidence="2">Heterokaryon incompatibility domain-containing protein</fullName>
    </recommendedName>
</protein>
<organism evidence="3 4">
    <name type="scientific">Apiospora rasikravindrae</name>
    <dbReference type="NCBI Taxonomy" id="990691"/>
    <lineage>
        <taxon>Eukaryota</taxon>
        <taxon>Fungi</taxon>
        <taxon>Dikarya</taxon>
        <taxon>Ascomycota</taxon>
        <taxon>Pezizomycotina</taxon>
        <taxon>Sordariomycetes</taxon>
        <taxon>Xylariomycetidae</taxon>
        <taxon>Amphisphaeriales</taxon>
        <taxon>Apiosporaceae</taxon>
        <taxon>Apiospora</taxon>
    </lineage>
</organism>
<dbReference type="InterPro" id="IPR052895">
    <property type="entry name" value="HetReg/Transcr_Mod"/>
</dbReference>
<evidence type="ECO:0000313" key="4">
    <source>
        <dbReference type="Proteomes" id="UP001444661"/>
    </source>
</evidence>
<gene>
    <name evidence="3" type="ORF">PG993_012615</name>
</gene>
<name>A0ABR1S2X8_9PEZI</name>
<reference evidence="3 4" key="1">
    <citation type="submission" date="2023-01" db="EMBL/GenBank/DDBJ databases">
        <title>Analysis of 21 Apiospora genomes using comparative genomics revels a genus with tremendous synthesis potential of carbohydrate active enzymes and secondary metabolites.</title>
        <authorList>
            <person name="Sorensen T."/>
        </authorList>
    </citation>
    <scope>NUCLEOTIDE SEQUENCE [LARGE SCALE GENOMIC DNA]</scope>
    <source>
        <strain evidence="3 4">CBS 33761</strain>
    </source>
</reference>
<dbReference type="Proteomes" id="UP001444661">
    <property type="component" value="Unassembled WGS sequence"/>
</dbReference>
<dbReference type="PANTHER" id="PTHR24148:SF82">
    <property type="entry name" value="HETEROKARYON INCOMPATIBILITY DOMAIN-CONTAINING PROTEIN"/>
    <property type="match status" value="1"/>
</dbReference>
<feature type="compositionally biased region" description="Basic and acidic residues" evidence="1">
    <location>
        <begin position="573"/>
        <end position="598"/>
    </location>
</feature>